<dbReference type="GO" id="GO:0016853">
    <property type="term" value="F:isomerase activity"/>
    <property type="evidence" value="ECO:0007669"/>
    <property type="project" value="UniProtKB-KW"/>
</dbReference>
<name>A0A8S0U2H0_OLEEU</name>
<keyword evidence="2" id="KW-1185">Reference proteome</keyword>
<organism evidence="1 2">
    <name type="scientific">Olea europaea subsp. europaea</name>
    <dbReference type="NCBI Taxonomy" id="158383"/>
    <lineage>
        <taxon>Eukaryota</taxon>
        <taxon>Viridiplantae</taxon>
        <taxon>Streptophyta</taxon>
        <taxon>Embryophyta</taxon>
        <taxon>Tracheophyta</taxon>
        <taxon>Spermatophyta</taxon>
        <taxon>Magnoliopsida</taxon>
        <taxon>eudicotyledons</taxon>
        <taxon>Gunneridae</taxon>
        <taxon>Pentapetalae</taxon>
        <taxon>asterids</taxon>
        <taxon>lamiids</taxon>
        <taxon>Lamiales</taxon>
        <taxon>Oleaceae</taxon>
        <taxon>Oleeae</taxon>
        <taxon>Olea</taxon>
    </lineage>
</organism>
<gene>
    <name evidence="1" type="ORF">OLEA9_A054073</name>
</gene>
<dbReference type="Gramene" id="OE9A054073T1">
    <property type="protein sequence ID" value="OE9A054073C1"/>
    <property type="gene ID" value="OE9A054073"/>
</dbReference>
<dbReference type="SUPFAM" id="SSF50891">
    <property type="entry name" value="Cyclophilin-like"/>
    <property type="match status" value="1"/>
</dbReference>
<dbReference type="InterPro" id="IPR029000">
    <property type="entry name" value="Cyclophilin-like_dom_sf"/>
</dbReference>
<reference evidence="1 2" key="1">
    <citation type="submission" date="2019-12" db="EMBL/GenBank/DDBJ databases">
        <authorList>
            <person name="Alioto T."/>
            <person name="Alioto T."/>
            <person name="Gomez Garrido J."/>
        </authorList>
    </citation>
    <scope>NUCLEOTIDE SEQUENCE [LARGE SCALE GENOMIC DNA]</scope>
</reference>
<dbReference type="Proteomes" id="UP000594638">
    <property type="component" value="Unassembled WGS sequence"/>
</dbReference>
<evidence type="ECO:0000313" key="2">
    <source>
        <dbReference type="Proteomes" id="UP000594638"/>
    </source>
</evidence>
<dbReference type="Gene3D" id="2.40.100.10">
    <property type="entry name" value="Cyclophilin-like"/>
    <property type="match status" value="1"/>
</dbReference>
<proteinExistence type="predicted"/>
<evidence type="ECO:0000313" key="1">
    <source>
        <dbReference type="EMBL" id="CAA3010278.1"/>
    </source>
</evidence>
<protein>
    <submittedName>
        <fullName evidence="1">Peptidyl-prolyl cis-trans isomerase CYP19-3</fullName>
    </submittedName>
</protein>
<keyword evidence="1" id="KW-0413">Isomerase</keyword>
<accession>A0A8S0U2H0</accession>
<sequence length="158" mass="17900">MQSHPTSVKERKMKAGPSKLGEVGSISYSMQAPVSYSQLLMGAAESHAFTQQQMSPNFIPLDPTNAMLYGPEDSAQSSSSFLLIFQFQPDKKRSHRKMKNPKVFFDILIGKANSGRVVMELFADTTPETAEYFHLFLFSMMFKYGLFPDHVVLFNTWK</sequence>
<dbReference type="AlphaFoldDB" id="A0A8S0U2H0"/>
<comment type="caution">
    <text evidence="1">The sequence shown here is derived from an EMBL/GenBank/DDBJ whole genome shotgun (WGS) entry which is preliminary data.</text>
</comment>
<dbReference type="EMBL" id="CACTIH010007338">
    <property type="protein sequence ID" value="CAA3010278.1"/>
    <property type="molecule type" value="Genomic_DNA"/>
</dbReference>